<keyword evidence="2" id="KW-1133">Transmembrane helix</keyword>
<proteinExistence type="inferred from homology"/>
<dbReference type="PANTHER" id="PTHR37313:SF2">
    <property type="entry name" value="UPF0749 PROTEIN YLXX"/>
    <property type="match status" value="1"/>
</dbReference>
<dbReference type="RefSeq" id="WP_073823070.1">
    <property type="nucleotide sequence ID" value="NZ_MQVS01000002.1"/>
</dbReference>
<keyword evidence="4" id="KW-1185">Reference proteome</keyword>
<evidence type="ECO:0000313" key="3">
    <source>
        <dbReference type="EMBL" id="OKL52405.1"/>
    </source>
</evidence>
<keyword evidence="2" id="KW-0812">Transmembrane</keyword>
<dbReference type="InterPro" id="IPR010273">
    <property type="entry name" value="DUF881"/>
</dbReference>
<dbReference type="PANTHER" id="PTHR37313">
    <property type="entry name" value="UPF0749 PROTEIN RV1825"/>
    <property type="match status" value="1"/>
</dbReference>
<dbReference type="Proteomes" id="UP000185612">
    <property type="component" value="Unassembled WGS sequence"/>
</dbReference>
<dbReference type="GO" id="GO:0005886">
    <property type="term" value="C:plasma membrane"/>
    <property type="evidence" value="ECO:0007669"/>
    <property type="project" value="TreeGrafter"/>
</dbReference>
<dbReference type="Pfam" id="PF05949">
    <property type="entry name" value="DUF881"/>
    <property type="match status" value="1"/>
</dbReference>
<evidence type="ECO:0000313" key="4">
    <source>
        <dbReference type="Proteomes" id="UP000185612"/>
    </source>
</evidence>
<sequence>MNKVRVTRGTVAVGVVAAVLGFGLITQMRQQEDNPFSSMRQDDLVRYLDELTTRNDELAAEEIELRAELGNLRAGADSSAAARAAAEEQARINGILAGTLPATGPGVVVRIVDDHNALTSSVMVTLFEELRNAGAESIEVNDIRITATSWVKREGQSLIVNGTPVSSPLIVRAIGNPETLSVALAIPGGATAQVKALNAAITVTESESVDITAVIEAPAPQYAQVVPKDNKSA</sequence>
<keyword evidence="2" id="KW-0472">Membrane</keyword>
<comment type="caution">
    <text evidence="3">The sequence shown here is derived from an EMBL/GenBank/DDBJ whole genome shotgun (WGS) entry which is preliminary data.</text>
</comment>
<dbReference type="STRING" id="52770.BSZ40_02720"/>
<reference evidence="4" key="1">
    <citation type="submission" date="2016-12" db="EMBL/GenBank/DDBJ databases">
        <authorList>
            <person name="Meng X."/>
        </authorList>
    </citation>
    <scope>NUCLEOTIDE SEQUENCE [LARGE SCALE GENOMIC DNA]</scope>
    <source>
        <strain evidence="4">DSM 20732</strain>
    </source>
</reference>
<dbReference type="AlphaFoldDB" id="A0A1Q5PY88"/>
<evidence type="ECO:0000256" key="1">
    <source>
        <dbReference type="ARBA" id="ARBA00009108"/>
    </source>
</evidence>
<evidence type="ECO:0000256" key="2">
    <source>
        <dbReference type="SAM" id="Phobius"/>
    </source>
</evidence>
<dbReference type="EMBL" id="MQVS01000002">
    <property type="protein sequence ID" value="OKL52405.1"/>
    <property type="molecule type" value="Genomic_DNA"/>
</dbReference>
<name>A0A1Q5PY88_9ACTO</name>
<organism evidence="3 4">
    <name type="scientific">Buchananella hordeovulneris</name>
    <dbReference type="NCBI Taxonomy" id="52770"/>
    <lineage>
        <taxon>Bacteria</taxon>
        <taxon>Bacillati</taxon>
        <taxon>Actinomycetota</taxon>
        <taxon>Actinomycetes</taxon>
        <taxon>Actinomycetales</taxon>
        <taxon>Actinomycetaceae</taxon>
        <taxon>Buchananella</taxon>
    </lineage>
</organism>
<dbReference type="OrthoDB" id="3211287at2"/>
<dbReference type="Gene3D" id="3.30.70.1880">
    <property type="entry name" value="Protein of unknown function DUF881"/>
    <property type="match status" value="1"/>
</dbReference>
<comment type="similarity">
    <text evidence="1">Belongs to the UPF0749 family.</text>
</comment>
<dbReference type="FunCoup" id="A0A1Q5PY88">
    <property type="interactions" value="1"/>
</dbReference>
<protein>
    <submittedName>
        <fullName evidence="3">Uncharacterized protein</fullName>
    </submittedName>
</protein>
<gene>
    <name evidence="3" type="ORF">BSZ40_02720</name>
</gene>
<accession>A0A1Q5PY88</accession>
<feature type="transmembrane region" description="Helical" evidence="2">
    <location>
        <begin position="6"/>
        <end position="25"/>
    </location>
</feature>